<name>A0ABY8EYI7_9HYPH</name>
<dbReference type="Gene3D" id="3.40.640.10">
    <property type="entry name" value="Type I PLP-dependent aspartate aminotransferase-like (Major domain)"/>
    <property type="match status" value="1"/>
</dbReference>
<evidence type="ECO:0000256" key="3">
    <source>
        <dbReference type="ARBA" id="ARBA00022898"/>
    </source>
</evidence>
<organism evidence="5 6">
    <name type="scientific">Roseibium porphyridii</name>
    <dbReference type="NCBI Taxonomy" id="2866279"/>
    <lineage>
        <taxon>Bacteria</taxon>
        <taxon>Pseudomonadati</taxon>
        <taxon>Pseudomonadota</taxon>
        <taxon>Alphaproteobacteria</taxon>
        <taxon>Hyphomicrobiales</taxon>
        <taxon>Stappiaceae</taxon>
        <taxon>Roseibium</taxon>
    </lineage>
</organism>
<dbReference type="PANTHER" id="PTHR11808">
    <property type="entry name" value="TRANS-SULFURATION ENZYME FAMILY MEMBER"/>
    <property type="match status" value="1"/>
</dbReference>
<keyword evidence="6" id="KW-1185">Reference proteome</keyword>
<dbReference type="Proteomes" id="UP001209803">
    <property type="component" value="Chromosome"/>
</dbReference>
<evidence type="ECO:0000256" key="4">
    <source>
        <dbReference type="RuleBase" id="RU362118"/>
    </source>
</evidence>
<dbReference type="SUPFAM" id="SSF53383">
    <property type="entry name" value="PLP-dependent transferases"/>
    <property type="match status" value="1"/>
</dbReference>
<evidence type="ECO:0000313" key="6">
    <source>
        <dbReference type="Proteomes" id="UP001209803"/>
    </source>
</evidence>
<dbReference type="EMBL" id="CP120863">
    <property type="protein sequence ID" value="WFE87891.1"/>
    <property type="molecule type" value="Genomic_DNA"/>
</dbReference>
<keyword evidence="3 4" id="KW-0663">Pyridoxal phosphate</keyword>
<dbReference type="InterPro" id="IPR015421">
    <property type="entry name" value="PyrdxlP-dep_Trfase_major"/>
</dbReference>
<comment type="similarity">
    <text evidence="2 4">Belongs to the trans-sulfuration enzymes family.</text>
</comment>
<evidence type="ECO:0000256" key="2">
    <source>
        <dbReference type="ARBA" id="ARBA00009077"/>
    </source>
</evidence>
<evidence type="ECO:0000256" key="1">
    <source>
        <dbReference type="ARBA" id="ARBA00001933"/>
    </source>
</evidence>
<dbReference type="Gene3D" id="3.90.1150.10">
    <property type="entry name" value="Aspartate Aminotransferase, domain 1"/>
    <property type="match status" value="1"/>
</dbReference>
<dbReference type="InterPro" id="IPR015424">
    <property type="entry name" value="PyrdxlP-dep_Trfase"/>
</dbReference>
<comment type="cofactor">
    <cofactor evidence="1 4">
        <name>pyridoxal 5'-phosphate</name>
        <dbReference type="ChEBI" id="CHEBI:597326"/>
    </cofactor>
</comment>
<evidence type="ECO:0000313" key="5">
    <source>
        <dbReference type="EMBL" id="WFE87891.1"/>
    </source>
</evidence>
<dbReference type="RefSeq" id="WP_265681428.1">
    <property type="nucleotide sequence ID" value="NZ_CP120863.1"/>
</dbReference>
<dbReference type="PANTHER" id="PTHR11808:SF15">
    <property type="entry name" value="CYSTATHIONINE GAMMA-LYASE"/>
    <property type="match status" value="1"/>
</dbReference>
<proteinExistence type="inferred from homology"/>
<dbReference type="GO" id="GO:0008483">
    <property type="term" value="F:transaminase activity"/>
    <property type="evidence" value="ECO:0007669"/>
    <property type="project" value="UniProtKB-KW"/>
</dbReference>
<accession>A0ABY8EYI7</accession>
<reference evidence="5 6" key="1">
    <citation type="submission" date="2023-03" db="EMBL/GenBank/DDBJ databases">
        <title>Roseibium porphyridii sp. nov. and Roseibium rhodosorbium sp. nov. isolated from marine algae, Porphyridium cruentum and Rhodosorus marinus, respectively.</title>
        <authorList>
            <person name="Lee M.W."/>
            <person name="Choi B.J."/>
            <person name="Lee J.K."/>
            <person name="Choi D.G."/>
            <person name="Baek J.H."/>
            <person name="Bayburt H."/>
            <person name="Kim J.M."/>
            <person name="Han D.M."/>
            <person name="Kim K.H."/>
            <person name="Jeon C.O."/>
        </authorList>
    </citation>
    <scope>NUCLEOTIDE SEQUENCE [LARGE SCALE GENOMIC DNA]</scope>
    <source>
        <strain evidence="5 6">KMA01</strain>
    </source>
</reference>
<protein>
    <submittedName>
        <fullName evidence="5">PLP-dependent aspartate aminotransferase family protein</fullName>
    </submittedName>
</protein>
<keyword evidence="5" id="KW-0808">Transferase</keyword>
<dbReference type="InterPro" id="IPR000277">
    <property type="entry name" value="Cys/Met-Metab_PyrdxlP-dep_enz"/>
</dbReference>
<dbReference type="PIRSF" id="PIRSF001434">
    <property type="entry name" value="CGS"/>
    <property type="match status" value="1"/>
</dbReference>
<dbReference type="Pfam" id="PF01053">
    <property type="entry name" value="Cys_Met_Meta_PP"/>
    <property type="match status" value="1"/>
</dbReference>
<dbReference type="InterPro" id="IPR015422">
    <property type="entry name" value="PyrdxlP-dep_Trfase_small"/>
</dbReference>
<gene>
    <name evidence="5" type="ORF">K1718_17185</name>
</gene>
<keyword evidence="5" id="KW-0032">Aminotransferase</keyword>
<sequence length="388" mass="41073">MSATLPKAEGLHPDSLLAHAGGGFDQATGAVVPPIQMATTFVRDEDYEPVSPGHVYSRDDNLLYQKTEGLIAALEGGSESRLFASGMAAVAAVARIVKPGGTLLVQSNIYWGTTLFLRKLCARNKVALIEADAADLQAFTEELSITKPDLVWLEVPSNPFLKVADIKSIAQQCSQAGAVLAVDATAATPLILKPLDLGADLVMHSATKALNGHSDLLGGVVTTKDAASESWTLISEERKLAGAVLGSFETWLLLRGLRTLSLRVERMNKNAMAVADFLATHPRIEAVLYPGLKSHPQHDLAKSQMQSGFGSLLSLQVKGGREAALSVAGALDLFQRATSLGGTESLVEHRFTIEGQGSGIPENLLRLSVGIEHANDLISDLDQALAAL</sequence>